<evidence type="ECO:0000313" key="7">
    <source>
        <dbReference type="Proteomes" id="UP000237000"/>
    </source>
</evidence>
<dbReference type="SUPFAM" id="SSF50630">
    <property type="entry name" value="Acid proteases"/>
    <property type="match status" value="1"/>
</dbReference>
<dbReference type="InterPro" id="IPR032861">
    <property type="entry name" value="TAXi_N"/>
</dbReference>
<reference evidence="7" key="1">
    <citation type="submission" date="2016-06" db="EMBL/GenBank/DDBJ databases">
        <title>Parallel loss of symbiosis genes in relatives of nitrogen-fixing non-legume Parasponia.</title>
        <authorList>
            <person name="Van Velzen R."/>
            <person name="Holmer R."/>
            <person name="Bu F."/>
            <person name="Rutten L."/>
            <person name="Van Zeijl A."/>
            <person name="Liu W."/>
            <person name="Santuari L."/>
            <person name="Cao Q."/>
            <person name="Sharma T."/>
            <person name="Shen D."/>
            <person name="Roswanjaya Y."/>
            <person name="Wardhani T."/>
            <person name="Kalhor M.S."/>
            <person name="Jansen J."/>
            <person name="Van den Hoogen J."/>
            <person name="Gungor B."/>
            <person name="Hartog M."/>
            <person name="Hontelez J."/>
            <person name="Verver J."/>
            <person name="Yang W.-C."/>
            <person name="Schijlen E."/>
            <person name="Repin R."/>
            <person name="Schilthuizen M."/>
            <person name="Schranz E."/>
            <person name="Heidstra R."/>
            <person name="Miyata K."/>
            <person name="Fedorova E."/>
            <person name="Kohlen W."/>
            <person name="Bisseling T."/>
            <person name="Smit S."/>
            <person name="Geurts R."/>
        </authorList>
    </citation>
    <scope>NUCLEOTIDE SEQUENCE [LARGE SCALE GENOMIC DNA]</scope>
    <source>
        <strain evidence="7">cv. RG33-2</strain>
    </source>
</reference>
<evidence type="ECO:0000256" key="3">
    <source>
        <dbReference type="ARBA" id="ARBA00022525"/>
    </source>
</evidence>
<dbReference type="PANTHER" id="PTHR47965:SF68">
    <property type="entry name" value="BASIC 7S GLOBULIN-LIKE"/>
    <property type="match status" value="1"/>
</dbReference>
<dbReference type="EMBL" id="JXTC01000005">
    <property type="protein sequence ID" value="POO02269.1"/>
    <property type="molecule type" value="Genomic_DNA"/>
</dbReference>
<dbReference type="GO" id="GO:0005576">
    <property type="term" value="C:extracellular region"/>
    <property type="evidence" value="ECO:0007669"/>
    <property type="project" value="UniProtKB-SubCell"/>
</dbReference>
<dbReference type="InterPro" id="IPR021109">
    <property type="entry name" value="Peptidase_aspartic_dom_sf"/>
</dbReference>
<protein>
    <submittedName>
        <fullName evidence="6">Aspartic peptidase</fullName>
    </submittedName>
</protein>
<evidence type="ECO:0000256" key="2">
    <source>
        <dbReference type="ARBA" id="ARBA00007447"/>
    </source>
</evidence>
<evidence type="ECO:0000256" key="4">
    <source>
        <dbReference type="ARBA" id="ARBA00022729"/>
    </source>
</evidence>
<accession>A0A2P5FWW2</accession>
<dbReference type="AlphaFoldDB" id="A0A2P5FWW2"/>
<dbReference type="FunFam" id="2.40.70.10:FF:000041">
    <property type="entry name" value="Basic 7S globulin"/>
    <property type="match status" value="1"/>
</dbReference>
<comment type="subcellular location">
    <subcellularLocation>
        <location evidence="1">Secreted</location>
        <location evidence="1">Extracellular space</location>
    </subcellularLocation>
</comment>
<feature type="non-terminal residue" evidence="6">
    <location>
        <position position="1"/>
    </location>
</feature>
<gene>
    <name evidence="6" type="ORF">TorRG33x02_020530</name>
</gene>
<dbReference type="InterPro" id="IPR033121">
    <property type="entry name" value="PEPTIDASE_A1"/>
</dbReference>
<comment type="similarity">
    <text evidence="2">Belongs to the peptidase A1 family.</text>
</comment>
<sequence>WGSSDENNDFDAVIDLGGEFLALPCDSKNASTTYCSIHCGSTKCRLTKSGNINCRANDTSTACTVSFLNPFDKSVLSGRLTEDSFSAVPSDGDRYSRDSYVNTSHLLPFACLHSSSLKGLARGYMAINYGIPTGIIGFGATKMSFVENLASALDATSTKFAICLPATDVNEGVIFVGGGSYLFDPYRSSPTKQEASEWLHYTPLIINPSGEYFIGVKSIKIDKRLVRFGTSLLSLNQKIGVGGTKISTSTPYTVLHTSIYKAVVDEFVTSAAATNITRVAAVAPFGACFSTKNLNSTKAGPSVPMIDLELEPLAGINSSSATSARSSIVKWRIIGANSMVNVKKNVTCLGFLDGGSKPTTSIIIGGLQLEDNLLEFDLKTSRLGFTSSFWPRGTSCSTDRLSQPDN</sequence>
<dbReference type="Pfam" id="PF14543">
    <property type="entry name" value="TAXi_N"/>
    <property type="match status" value="1"/>
</dbReference>
<dbReference type="PROSITE" id="PS51767">
    <property type="entry name" value="PEPTIDASE_A1"/>
    <property type="match status" value="1"/>
</dbReference>
<dbReference type="InterPro" id="IPR032799">
    <property type="entry name" value="TAXi_C"/>
</dbReference>
<dbReference type="OrthoDB" id="1882431at2759"/>
<organism evidence="6 7">
    <name type="scientific">Trema orientale</name>
    <name type="common">Charcoal tree</name>
    <name type="synonym">Celtis orientalis</name>
    <dbReference type="NCBI Taxonomy" id="63057"/>
    <lineage>
        <taxon>Eukaryota</taxon>
        <taxon>Viridiplantae</taxon>
        <taxon>Streptophyta</taxon>
        <taxon>Embryophyta</taxon>
        <taxon>Tracheophyta</taxon>
        <taxon>Spermatophyta</taxon>
        <taxon>Magnoliopsida</taxon>
        <taxon>eudicotyledons</taxon>
        <taxon>Gunneridae</taxon>
        <taxon>Pentapetalae</taxon>
        <taxon>rosids</taxon>
        <taxon>fabids</taxon>
        <taxon>Rosales</taxon>
        <taxon>Cannabaceae</taxon>
        <taxon>Trema</taxon>
    </lineage>
</organism>
<proteinExistence type="inferred from homology"/>
<evidence type="ECO:0000313" key="6">
    <source>
        <dbReference type="EMBL" id="POO02269.1"/>
    </source>
</evidence>
<dbReference type="GO" id="GO:0006508">
    <property type="term" value="P:proteolysis"/>
    <property type="evidence" value="ECO:0007669"/>
    <property type="project" value="InterPro"/>
</dbReference>
<name>A0A2P5FWW2_TREOI</name>
<dbReference type="GO" id="GO:0004190">
    <property type="term" value="F:aspartic-type endopeptidase activity"/>
    <property type="evidence" value="ECO:0007669"/>
    <property type="project" value="InterPro"/>
</dbReference>
<feature type="domain" description="Peptidase A1" evidence="5">
    <location>
        <begin position="1"/>
        <end position="386"/>
    </location>
</feature>
<dbReference type="InParanoid" id="A0A2P5FWW2"/>
<keyword evidence="4" id="KW-0732">Signal</keyword>
<evidence type="ECO:0000256" key="1">
    <source>
        <dbReference type="ARBA" id="ARBA00004239"/>
    </source>
</evidence>
<comment type="caution">
    <text evidence="6">The sequence shown here is derived from an EMBL/GenBank/DDBJ whole genome shotgun (WGS) entry which is preliminary data.</text>
</comment>
<keyword evidence="7" id="KW-1185">Reference proteome</keyword>
<dbReference type="InterPro" id="IPR001461">
    <property type="entry name" value="Aspartic_peptidase_A1"/>
</dbReference>
<dbReference type="STRING" id="63057.A0A2P5FWW2"/>
<dbReference type="PANTHER" id="PTHR47965">
    <property type="entry name" value="ASPARTYL PROTEASE-RELATED"/>
    <property type="match status" value="1"/>
</dbReference>
<dbReference type="Pfam" id="PF14541">
    <property type="entry name" value="TAXi_C"/>
    <property type="match status" value="1"/>
</dbReference>
<keyword evidence="3" id="KW-0964">Secreted</keyword>
<evidence type="ECO:0000259" key="5">
    <source>
        <dbReference type="PROSITE" id="PS51767"/>
    </source>
</evidence>
<dbReference type="Gene3D" id="2.40.70.10">
    <property type="entry name" value="Acid Proteases"/>
    <property type="match status" value="2"/>
</dbReference>
<dbReference type="Proteomes" id="UP000237000">
    <property type="component" value="Unassembled WGS sequence"/>
</dbReference>